<dbReference type="EMBL" id="JACSNR010000012">
    <property type="protein sequence ID" value="MBM6924232.1"/>
    <property type="molecule type" value="Genomic_DNA"/>
</dbReference>
<dbReference type="InterPro" id="IPR036388">
    <property type="entry name" value="WH-like_DNA-bd_sf"/>
</dbReference>
<dbReference type="Proteomes" id="UP000724149">
    <property type="component" value="Unassembled WGS sequence"/>
</dbReference>
<protein>
    <submittedName>
        <fullName evidence="1">Helix-turn-helix domain-containing protein</fullName>
    </submittedName>
</protein>
<accession>A0ABS2GNZ6</accession>
<organism evidence="1 2">
    <name type="scientific">Hydrogenoanaerobacterium saccharovorans</name>
    <dbReference type="NCBI Taxonomy" id="474960"/>
    <lineage>
        <taxon>Bacteria</taxon>
        <taxon>Bacillati</taxon>
        <taxon>Bacillota</taxon>
        <taxon>Clostridia</taxon>
        <taxon>Eubacteriales</taxon>
        <taxon>Oscillospiraceae</taxon>
        <taxon>Hydrogenoanaerobacterium</taxon>
    </lineage>
</organism>
<name>A0ABS2GNZ6_9FIRM</name>
<dbReference type="SUPFAM" id="SSF46785">
    <property type="entry name" value="Winged helix' DNA-binding domain"/>
    <property type="match status" value="1"/>
</dbReference>
<reference evidence="1 2" key="1">
    <citation type="journal article" date="2021" name="Sci. Rep.">
        <title>The distribution of antibiotic resistance genes in chicken gut microbiota commensals.</title>
        <authorList>
            <person name="Juricova H."/>
            <person name="Matiasovicova J."/>
            <person name="Kubasova T."/>
            <person name="Cejkova D."/>
            <person name="Rychlik I."/>
        </authorList>
    </citation>
    <scope>NUCLEOTIDE SEQUENCE [LARGE SCALE GENOMIC DNA]</scope>
    <source>
        <strain evidence="1 2">An564</strain>
    </source>
</reference>
<proteinExistence type="predicted"/>
<gene>
    <name evidence="1" type="ORF">H9X81_11095</name>
</gene>
<dbReference type="RefSeq" id="WP_204722051.1">
    <property type="nucleotide sequence ID" value="NZ_JACSNR010000012.1"/>
</dbReference>
<dbReference type="InterPro" id="IPR036390">
    <property type="entry name" value="WH_DNA-bd_sf"/>
</dbReference>
<keyword evidence="2" id="KW-1185">Reference proteome</keyword>
<evidence type="ECO:0000313" key="1">
    <source>
        <dbReference type="EMBL" id="MBM6924232.1"/>
    </source>
</evidence>
<dbReference type="Pfam" id="PF13730">
    <property type="entry name" value="HTH_36"/>
    <property type="match status" value="1"/>
</dbReference>
<dbReference type="Gene3D" id="1.10.10.10">
    <property type="entry name" value="Winged helix-like DNA-binding domain superfamily/Winged helix DNA-binding domain"/>
    <property type="match status" value="1"/>
</dbReference>
<sequence length="141" mass="16345">MKYQKWPKRDPIKNYFPVPNEVFLLGLSPGELAVYSYLLFCEDRSTYQCWPSFKTIGKATGMSPNTVRKYVRMLEDRGLITTEPTSITTKFGKKQNGNLLFTIRPIQEAVEQFYQQQLEKISLDVQREKASGTKVKQERPA</sequence>
<comment type="caution">
    <text evidence="1">The sequence shown here is derived from an EMBL/GenBank/DDBJ whole genome shotgun (WGS) entry which is preliminary data.</text>
</comment>
<evidence type="ECO:0000313" key="2">
    <source>
        <dbReference type="Proteomes" id="UP000724149"/>
    </source>
</evidence>